<evidence type="ECO:0000256" key="2">
    <source>
        <dbReference type="SAM" id="Phobius"/>
    </source>
</evidence>
<feature type="compositionally biased region" description="Basic and acidic residues" evidence="1">
    <location>
        <begin position="428"/>
        <end position="439"/>
    </location>
</feature>
<protein>
    <recommendedName>
        <fullName evidence="5">Phosphoglycerate mutase</fullName>
    </recommendedName>
</protein>
<feature type="compositionally biased region" description="Basic and acidic residues" evidence="1">
    <location>
        <begin position="448"/>
        <end position="471"/>
    </location>
</feature>
<dbReference type="SUPFAM" id="SSF53254">
    <property type="entry name" value="Phosphoglycerate mutase-like"/>
    <property type="match status" value="2"/>
</dbReference>
<feature type="compositionally biased region" description="Polar residues" evidence="1">
    <location>
        <begin position="472"/>
        <end position="485"/>
    </location>
</feature>
<name>A0A1A8ZQ93_PLAOA</name>
<feature type="compositionally biased region" description="Acidic residues" evidence="1">
    <location>
        <begin position="402"/>
        <end position="422"/>
    </location>
</feature>
<dbReference type="AlphaFoldDB" id="A0A1A8ZQ93"/>
<dbReference type="EMBL" id="FLRD01000139">
    <property type="protein sequence ID" value="SBT46284.1"/>
    <property type="molecule type" value="Genomic_DNA"/>
</dbReference>
<feature type="compositionally biased region" description="Polar residues" evidence="1">
    <location>
        <begin position="338"/>
        <end position="351"/>
    </location>
</feature>
<feature type="transmembrane region" description="Helical" evidence="2">
    <location>
        <begin position="171"/>
        <end position="188"/>
    </location>
</feature>
<keyword evidence="2" id="KW-0812">Transmembrane</keyword>
<feature type="compositionally biased region" description="Basic residues" evidence="1">
    <location>
        <begin position="95"/>
        <end position="110"/>
    </location>
</feature>
<evidence type="ECO:0008006" key="5">
    <source>
        <dbReference type="Google" id="ProtNLM"/>
    </source>
</evidence>
<gene>
    <name evidence="3" type="ORF">POVWA1_053440</name>
</gene>
<feature type="region of interest" description="Disordered" evidence="1">
    <location>
        <begin position="262"/>
        <end position="530"/>
    </location>
</feature>
<dbReference type="Gene3D" id="3.40.50.1240">
    <property type="entry name" value="Phosphoglycerate mutase-like"/>
    <property type="match status" value="1"/>
</dbReference>
<evidence type="ECO:0000313" key="3">
    <source>
        <dbReference type="EMBL" id="SBT46284.1"/>
    </source>
</evidence>
<feature type="compositionally biased region" description="Basic and acidic residues" evidence="1">
    <location>
        <begin position="486"/>
        <end position="506"/>
    </location>
</feature>
<sequence>MTFSTIALFSLSTIFFFNVIHEYVHTVNSKKGEYEKKLYSVDRYKPVIDPFLYVYIIAEIMVLSVINSLIKLKLVLYCFKKFLLFDKYKHIRVPSNKKKKKKKKKSKRKKKEQEDGIKLENTGENVNVDVGSNNENIESPKKNVQIKTIYFIRHSESVWNSVFNKRLTTKNFLNILLVFFYEIAFLFSKKSGLIDSPLSECGIQQSVELSNFLQDHLSNNNDINVDNYEQLGDVNQLNQIEYLNEAARNIEQDFARIYGRDYHTTTDDDDQEGDKGTDDEQEVEGKRDAKSGSRSDAKSDSRSDAKSDSRSDAKSDGSSDSRIDGSSDSSMKGRNNVEGASSRSFYSTTSDGRGKCDEDDSTDDEKNDARTSNDKRSLKARTKKSTFSMGPQTSSGTKGEDSSTEDEDDDVDSDVDSDEESDNIVMVHLRETSKNDKGGKNVAKKKLRYVEREEDKNEEGYPDRSEERSTDNKPTASYGDTLTDTYSDRHRDRIARQSAERYRKGQDSWGGDSSRYNSDEVSVAGASTSTENAKNDVETYNHEDIVNMSLKEHIDVLNNVKYKSTILCSDLRRAISSCFISFHNRLNKYNEPIHVLNSLQEISRNPDSLTLYNFYDKFVTTDIEKYLHKDIGQLIDNNVKLKKNFSKNRFLDTLSYIFEDDNNIFIIFGHSLWFLNFFKNFLEPPHKARNHKMKNSSVVVFNIMKYNQDNEDRYEIDKDSVKVLYKGFEQKKYCKG</sequence>
<feature type="compositionally biased region" description="Polar residues" evidence="1">
    <location>
        <begin position="385"/>
        <end position="397"/>
    </location>
</feature>
<feature type="compositionally biased region" description="Polar residues" evidence="1">
    <location>
        <begin position="514"/>
        <end position="530"/>
    </location>
</feature>
<feature type="compositionally biased region" description="Acidic residues" evidence="1">
    <location>
        <begin position="357"/>
        <end position="366"/>
    </location>
</feature>
<keyword evidence="2" id="KW-1133">Transmembrane helix</keyword>
<evidence type="ECO:0000313" key="4">
    <source>
        <dbReference type="Proteomes" id="UP000078555"/>
    </source>
</evidence>
<dbReference type="Proteomes" id="UP000078555">
    <property type="component" value="Unassembled WGS sequence"/>
</dbReference>
<keyword evidence="4" id="KW-1185">Reference proteome</keyword>
<feature type="region of interest" description="Disordered" evidence="1">
    <location>
        <begin position="95"/>
        <end position="116"/>
    </location>
</feature>
<evidence type="ECO:0000256" key="1">
    <source>
        <dbReference type="SAM" id="MobiDB-lite"/>
    </source>
</evidence>
<feature type="transmembrane region" description="Helical" evidence="2">
    <location>
        <begin position="53"/>
        <end position="79"/>
    </location>
</feature>
<organism evidence="3 4">
    <name type="scientific">Plasmodium ovale wallikeri</name>
    <dbReference type="NCBI Taxonomy" id="864142"/>
    <lineage>
        <taxon>Eukaryota</taxon>
        <taxon>Sar</taxon>
        <taxon>Alveolata</taxon>
        <taxon>Apicomplexa</taxon>
        <taxon>Aconoidasida</taxon>
        <taxon>Haemosporida</taxon>
        <taxon>Plasmodiidae</taxon>
        <taxon>Plasmodium</taxon>
        <taxon>Plasmodium (Plasmodium)</taxon>
    </lineage>
</organism>
<accession>A0A1A8ZQ93</accession>
<proteinExistence type="predicted"/>
<feature type="compositionally biased region" description="Basic and acidic residues" evidence="1">
    <location>
        <begin position="273"/>
        <end position="325"/>
    </location>
</feature>
<feature type="compositionally biased region" description="Basic and acidic residues" evidence="1">
    <location>
        <begin position="367"/>
        <end position="377"/>
    </location>
</feature>
<keyword evidence="2" id="KW-0472">Membrane</keyword>
<reference evidence="4" key="1">
    <citation type="submission" date="2016-05" db="EMBL/GenBank/DDBJ databases">
        <authorList>
            <person name="Naeem Raeece"/>
        </authorList>
    </citation>
    <scope>NUCLEOTIDE SEQUENCE [LARGE SCALE GENOMIC DNA]</scope>
</reference>
<dbReference type="InterPro" id="IPR029033">
    <property type="entry name" value="His_PPase_superfam"/>
</dbReference>